<sequence length="162" mass="19144">MLFFFCISNIREELLLSLLKVYIICFCHNNNNNNDNNTNNNNNNNNNINDNITCCLFSDRNLVSPCCFQFYLYYKHMLKTHLESQFCILVCMYVCVCVCVYVRERGRICIYVCLHFTEIFMFECGFLCMCPNMCVSCVHSFPCVCTAYTHVYIFAIKKKKNF</sequence>
<name>A0A0L8G599_OCTBM</name>
<evidence type="ECO:0000256" key="1">
    <source>
        <dbReference type="SAM" id="Phobius"/>
    </source>
</evidence>
<proteinExistence type="predicted"/>
<protein>
    <submittedName>
        <fullName evidence="2">Uncharacterized protein</fullName>
    </submittedName>
</protein>
<keyword evidence="1" id="KW-0472">Membrane</keyword>
<dbReference type="AlphaFoldDB" id="A0A0L8G599"/>
<keyword evidence="1" id="KW-1133">Transmembrane helix</keyword>
<feature type="transmembrane region" description="Helical" evidence="1">
    <location>
        <begin position="82"/>
        <end position="102"/>
    </location>
</feature>
<organism evidence="2">
    <name type="scientific">Octopus bimaculoides</name>
    <name type="common">California two-spotted octopus</name>
    <dbReference type="NCBI Taxonomy" id="37653"/>
    <lineage>
        <taxon>Eukaryota</taxon>
        <taxon>Metazoa</taxon>
        <taxon>Spiralia</taxon>
        <taxon>Lophotrochozoa</taxon>
        <taxon>Mollusca</taxon>
        <taxon>Cephalopoda</taxon>
        <taxon>Coleoidea</taxon>
        <taxon>Octopodiformes</taxon>
        <taxon>Octopoda</taxon>
        <taxon>Incirrata</taxon>
        <taxon>Octopodidae</taxon>
        <taxon>Octopus</taxon>
    </lineage>
</organism>
<accession>A0A0L8G599</accession>
<evidence type="ECO:0000313" key="2">
    <source>
        <dbReference type="EMBL" id="KOF72029.1"/>
    </source>
</evidence>
<dbReference type="EMBL" id="KQ423874">
    <property type="protein sequence ID" value="KOF72029.1"/>
    <property type="molecule type" value="Genomic_DNA"/>
</dbReference>
<reference evidence="2" key="1">
    <citation type="submission" date="2015-07" db="EMBL/GenBank/DDBJ databases">
        <title>MeaNS - Measles Nucleotide Surveillance Program.</title>
        <authorList>
            <person name="Tran T."/>
            <person name="Druce J."/>
        </authorList>
    </citation>
    <scope>NUCLEOTIDE SEQUENCE</scope>
    <source>
        <strain evidence="2">UCB-OBI-ISO-001</strain>
        <tissue evidence="2">Gonad</tissue>
    </source>
</reference>
<gene>
    <name evidence="2" type="ORF">OCBIM_22000156mg</name>
</gene>
<keyword evidence="1" id="KW-0812">Transmembrane</keyword>